<sequence length="117" mass="12836">MGQAIAPGVELGIAHRRRLGAIGQDQRQRLAAARGLGFEQALHRLPRRHIGHRAQQRLAFGLDQHRQLAQALARIVAHRAQQVKAANTCSPSSRVSSIRSLVAACWRRLPASCSALR</sequence>
<accession>A0A2A2M5D8</accession>
<protein>
    <submittedName>
        <fullName evidence="1">Uncharacterized protein</fullName>
    </submittedName>
</protein>
<evidence type="ECO:0000313" key="1">
    <source>
        <dbReference type="EMBL" id="PAV93639.1"/>
    </source>
</evidence>
<proteinExistence type="predicted"/>
<reference evidence="1 2" key="1">
    <citation type="journal article" date="2017" name="Curr. Biol.">
        <title>Genome architecture and evolution of a unichromosomal asexual nematode.</title>
        <authorList>
            <person name="Fradin H."/>
            <person name="Zegar C."/>
            <person name="Gutwein M."/>
            <person name="Lucas J."/>
            <person name="Kovtun M."/>
            <person name="Corcoran D."/>
            <person name="Baugh L.R."/>
            <person name="Kiontke K."/>
            <person name="Gunsalus K."/>
            <person name="Fitch D.H."/>
            <person name="Piano F."/>
        </authorList>
    </citation>
    <scope>NUCLEOTIDE SEQUENCE [LARGE SCALE GENOMIC DNA]</scope>
    <source>
        <strain evidence="1">PF1309</strain>
    </source>
</reference>
<comment type="caution">
    <text evidence="1">The sequence shown here is derived from an EMBL/GenBank/DDBJ whole genome shotgun (WGS) entry which is preliminary data.</text>
</comment>
<dbReference type="AlphaFoldDB" id="A0A2A2M5D8"/>
<name>A0A2A2M5D8_9BILA</name>
<keyword evidence="2" id="KW-1185">Reference proteome</keyword>
<dbReference type="EMBL" id="LIAE01004852">
    <property type="protein sequence ID" value="PAV93639.1"/>
    <property type="molecule type" value="Genomic_DNA"/>
</dbReference>
<evidence type="ECO:0000313" key="2">
    <source>
        <dbReference type="Proteomes" id="UP000218231"/>
    </source>
</evidence>
<organism evidence="1 2">
    <name type="scientific">Diploscapter pachys</name>
    <dbReference type="NCBI Taxonomy" id="2018661"/>
    <lineage>
        <taxon>Eukaryota</taxon>
        <taxon>Metazoa</taxon>
        <taxon>Ecdysozoa</taxon>
        <taxon>Nematoda</taxon>
        <taxon>Chromadorea</taxon>
        <taxon>Rhabditida</taxon>
        <taxon>Rhabditina</taxon>
        <taxon>Rhabditomorpha</taxon>
        <taxon>Rhabditoidea</taxon>
        <taxon>Rhabditidae</taxon>
        <taxon>Diploscapter</taxon>
    </lineage>
</organism>
<dbReference type="Proteomes" id="UP000218231">
    <property type="component" value="Unassembled WGS sequence"/>
</dbReference>
<gene>
    <name evidence="1" type="ORF">WR25_00183</name>
</gene>